<dbReference type="EMBL" id="VYZN01000008">
    <property type="protein sequence ID" value="KAE9543512.1"/>
    <property type="molecule type" value="Genomic_DNA"/>
</dbReference>
<gene>
    <name evidence="1" type="ORF">AGLY_002312</name>
</gene>
<protein>
    <submittedName>
        <fullName evidence="1">Uncharacterized protein</fullName>
    </submittedName>
</protein>
<name>A0A6G0U5F4_APHGL</name>
<reference evidence="1 2" key="1">
    <citation type="submission" date="2019-08" db="EMBL/GenBank/DDBJ databases">
        <title>The genome of the soybean aphid Biotype 1, its phylome, world population structure and adaptation to the North American continent.</title>
        <authorList>
            <person name="Giordano R."/>
            <person name="Donthu R.K."/>
            <person name="Hernandez A.G."/>
            <person name="Wright C.L."/>
            <person name="Zimin A.V."/>
        </authorList>
    </citation>
    <scope>NUCLEOTIDE SEQUENCE [LARGE SCALE GENOMIC DNA]</scope>
    <source>
        <tissue evidence="1">Whole aphids</tissue>
    </source>
</reference>
<evidence type="ECO:0000313" key="1">
    <source>
        <dbReference type="EMBL" id="KAE9543512.1"/>
    </source>
</evidence>
<keyword evidence="2" id="KW-1185">Reference proteome</keyword>
<dbReference type="Proteomes" id="UP000475862">
    <property type="component" value="Unassembled WGS sequence"/>
</dbReference>
<evidence type="ECO:0000313" key="2">
    <source>
        <dbReference type="Proteomes" id="UP000475862"/>
    </source>
</evidence>
<proteinExistence type="predicted"/>
<dbReference type="OrthoDB" id="6627908at2759"/>
<comment type="caution">
    <text evidence="1">The sequence shown here is derived from an EMBL/GenBank/DDBJ whole genome shotgun (WGS) entry which is preliminary data.</text>
</comment>
<dbReference type="AlphaFoldDB" id="A0A6G0U5F4"/>
<organism evidence="1 2">
    <name type="scientific">Aphis glycines</name>
    <name type="common">Soybean aphid</name>
    <dbReference type="NCBI Taxonomy" id="307491"/>
    <lineage>
        <taxon>Eukaryota</taxon>
        <taxon>Metazoa</taxon>
        <taxon>Ecdysozoa</taxon>
        <taxon>Arthropoda</taxon>
        <taxon>Hexapoda</taxon>
        <taxon>Insecta</taxon>
        <taxon>Pterygota</taxon>
        <taxon>Neoptera</taxon>
        <taxon>Paraneoptera</taxon>
        <taxon>Hemiptera</taxon>
        <taxon>Sternorrhyncha</taxon>
        <taxon>Aphidomorpha</taxon>
        <taxon>Aphidoidea</taxon>
        <taxon>Aphididae</taxon>
        <taxon>Aphidini</taxon>
        <taxon>Aphis</taxon>
        <taxon>Aphis</taxon>
    </lineage>
</organism>
<accession>A0A6G0U5F4</accession>
<sequence length="210" mass="24837">MAGSIENMRAVYKKNVFTYVPPSPPAKLIDCSYFFLDFFHLARLDLTDKFNTVIHIITPSRFVNISVDFLKRIYQIMRNILSFILDQPQKYKQSDSITISSMVYQEENMLVIESKIQDGCRILLNRNDLLRLQDLEWSIFEIIERKTKNVKPLVEQQINQIVLYLKTNTKVETRTLEDMKNHVKSINNVFIATHINDYNFTSRLLLYNLF</sequence>